<feature type="transmembrane region" description="Helical" evidence="6">
    <location>
        <begin position="454"/>
        <end position="474"/>
    </location>
</feature>
<feature type="transmembrane region" description="Helical" evidence="6">
    <location>
        <begin position="179"/>
        <end position="199"/>
    </location>
</feature>
<sequence length="531" mass="58620">MKKHNTLKVVLITLLTFLVLSWIFTSAYYSNGYVEQGRIQMGLFDVFSYPVTAISYFGYIALYVFAIGMFYGVLNHISAYRVMIDKLAKSFKGKEKIALAVIMIILAIITSFTGLNLALLLVFPFIISLVLVMGYDKIVAALTTVGSVVVGVMGTTFAYNNTSILASALSLKVTSGMVYKIIILVLGLAILIVNTIMYINKMAKRSKEDTKELEAYIPEVVNAKESKTTKIWPLVLVCDLILVVMILGFIPWSAVFGVTLFDDVTSAVTGFTVPAFVALLVLLLIINIVLFVKKKNKHAYIIDAAVAIVTIVILIGRYLVKAKLFKTLVSALSVDFAIFGKFLGTVKSFGNWSLTDISLLVILGTIILAMIYKVKCDDVFDGMINGIKKSIVPAILVVLVYFGLVIVTYHPFQLPIYKAIFGLTKGFNVFTSTIVAIIATVFNSDPMYVFNSVVPYLVSLVTNTKVYPVIWVLYQSVSGLTMLVAPTSIVLLLTLFYLDIPYKKWLKTVWKLTLEILVVLLIVCTIALAIV</sequence>
<feature type="transmembrane region" description="Helical" evidence="6">
    <location>
        <begin position="272"/>
        <end position="292"/>
    </location>
</feature>
<feature type="transmembrane region" description="Helical" evidence="6">
    <location>
        <begin position="352"/>
        <end position="371"/>
    </location>
</feature>
<feature type="transmembrane region" description="Helical" evidence="6">
    <location>
        <begin position="299"/>
        <end position="320"/>
    </location>
</feature>
<feature type="transmembrane region" description="Helical" evidence="6">
    <location>
        <begin position="480"/>
        <end position="500"/>
    </location>
</feature>
<proteinExistence type="predicted"/>
<name>K1U8N3_9ZZZZ</name>
<dbReference type="AlphaFoldDB" id="K1U8N3"/>
<feature type="transmembrane region" description="Helical" evidence="6">
    <location>
        <begin position="391"/>
        <end position="410"/>
    </location>
</feature>
<organism evidence="7">
    <name type="scientific">human gut metagenome</name>
    <dbReference type="NCBI Taxonomy" id="408170"/>
    <lineage>
        <taxon>unclassified sequences</taxon>
        <taxon>metagenomes</taxon>
        <taxon>organismal metagenomes</taxon>
    </lineage>
</organism>
<feature type="transmembrane region" description="Helical" evidence="6">
    <location>
        <begin position="56"/>
        <end position="74"/>
    </location>
</feature>
<keyword evidence="3 6" id="KW-0812">Transmembrane</keyword>
<accession>K1U8N3</accession>
<feature type="transmembrane region" description="Helical" evidence="6">
    <location>
        <begin position="416"/>
        <end position="442"/>
    </location>
</feature>
<feature type="transmembrane region" description="Helical" evidence="6">
    <location>
        <begin position="140"/>
        <end position="159"/>
    </location>
</feature>
<feature type="transmembrane region" description="Helical" evidence="6">
    <location>
        <begin position="512"/>
        <end position="530"/>
    </location>
</feature>
<evidence type="ECO:0000313" key="7">
    <source>
        <dbReference type="EMBL" id="EKC74615.1"/>
    </source>
</evidence>
<keyword evidence="2" id="KW-1003">Cell membrane</keyword>
<protein>
    <submittedName>
        <fullName evidence="7">C4-dicarboxylate anaerobic carrier-like protein</fullName>
    </submittedName>
</protein>
<feature type="transmembrane region" description="Helical" evidence="6">
    <location>
        <begin position="118"/>
        <end position="135"/>
    </location>
</feature>
<evidence type="ECO:0000256" key="3">
    <source>
        <dbReference type="ARBA" id="ARBA00022692"/>
    </source>
</evidence>
<gene>
    <name evidence="7" type="ORF">OBE_01780</name>
</gene>
<dbReference type="GO" id="GO:0005886">
    <property type="term" value="C:plasma membrane"/>
    <property type="evidence" value="ECO:0007669"/>
    <property type="project" value="UniProtKB-SubCell"/>
</dbReference>
<evidence type="ECO:0000256" key="6">
    <source>
        <dbReference type="SAM" id="Phobius"/>
    </source>
</evidence>
<dbReference type="InterPro" id="IPR018385">
    <property type="entry name" value="C4_dicarb_anaerob_car-like"/>
</dbReference>
<dbReference type="EMBL" id="AJWZ01001172">
    <property type="protein sequence ID" value="EKC74615.1"/>
    <property type="molecule type" value="Genomic_DNA"/>
</dbReference>
<evidence type="ECO:0000256" key="2">
    <source>
        <dbReference type="ARBA" id="ARBA00022475"/>
    </source>
</evidence>
<reference evidence="7" key="1">
    <citation type="journal article" date="2013" name="Environ. Microbiol.">
        <title>Microbiota from the distal guts of lean and obese adolescents exhibit partial functional redundancy besides clear differences in community structure.</title>
        <authorList>
            <person name="Ferrer M."/>
            <person name="Ruiz A."/>
            <person name="Lanza F."/>
            <person name="Haange S.B."/>
            <person name="Oberbach A."/>
            <person name="Till H."/>
            <person name="Bargiela R."/>
            <person name="Campoy C."/>
            <person name="Segura M.T."/>
            <person name="Richter M."/>
            <person name="von Bergen M."/>
            <person name="Seifert J."/>
            <person name="Suarez A."/>
        </authorList>
    </citation>
    <scope>NUCLEOTIDE SEQUENCE</scope>
</reference>
<feature type="transmembrane region" description="Helical" evidence="6">
    <location>
        <begin position="231"/>
        <end position="252"/>
    </location>
</feature>
<keyword evidence="4 6" id="KW-1133">Transmembrane helix</keyword>
<keyword evidence="5 6" id="KW-0472">Membrane</keyword>
<comment type="caution">
    <text evidence="7">The sequence shown here is derived from an EMBL/GenBank/DDBJ whole genome shotgun (WGS) entry which is preliminary data.</text>
</comment>
<evidence type="ECO:0000256" key="1">
    <source>
        <dbReference type="ARBA" id="ARBA00004651"/>
    </source>
</evidence>
<dbReference type="Pfam" id="PF03606">
    <property type="entry name" value="DcuC"/>
    <property type="match status" value="1"/>
</dbReference>
<evidence type="ECO:0000256" key="4">
    <source>
        <dbReference type="ARBA" id="ARBA00022989"/>
    </source>
</evidence>
<comment type="subcellular location">
    <subcellularLocation>
        <location evidence="1">Cell membrane</location>
        <topology evidence="1">Multi-pass membrane protein</topology>
    </subcellularLocation>
</comment>
<evidence type="ECO:0000256" key="5">
    <source>
        <dbReference type="ARBA" id="ARBA00023136"/>
    </source>
</evidence>